<keyword evidence="2" id="KW-1185">Reference proteome</keyword>
<protein>
    <submittedName>
        <fullName evidence="1">Uncharacterized protein</fullName>
    </submittedName>
</protein>
<evidence type="ECO:0000313" key="2">
    <source>
        <dbReference type="Proteomes" id="UP001266305"/>
    </source>
</evidence>
<feature type="non-terminal residue" evidence="1">
    <location>
        <position position="90"/>
    </location>
</feature>
<feature type="non-terminal residue" evidence="1">
    <location>
        <position position="1"/>
    </location>
</feature>
<dbReference type="Proteomes" id="UP001266305">
    <property type="component" value="Unassembled WGS sequence"/>
</dbReference>
<comment type="caution">
    <text evidence="1">The sequence shown here is derived from an EMBL/GenBank/DDBJ whole genome shotgun (WGS) entry which is preliminary data.</text>
</comment>
<evidence type="ECO:0000313" key="1">
    <source>
        <dbReference type="EMBL" id="KAK2111937.1"/>
    </source>
</evidence>
<gene>
    <name evidence="1" type="ORF">P7K49_011683</name>
</gene>
<proteinExistence type="predicted"/>
<organism evidence="1 2">
    <name type="scientific">Saguinus oedipus</name>
    <name type="common">Cotton-top tamarin</name>
    <name type="synonym">Oedipomidas oedipus</name>
    <dbReference type="NCBI Taxonomy" id="9490"/>
    <lineage>
        <taxon>Eukaryota</taxon>
        <taxon>Metazoa</taxon>
        <taxon>Chordata</taxon>
        <taxon>Craniata</taxon>
        <taxon>Vertebrata</taxon>
        <taxon>Euteleostomi</taxon>
        <taxon>Mammalia</taxon>
        <taxon>Eutheria</taxon>
        <taxon>Euarchontoglires</taxon>
        <taxon>Primates</taxon>
        <taxon>Haplorrhini</taxon>
        <taxon>Platyrrhini</taxon>
        <taxon>Cebidae</taxon>
        <taxon>Callitrichinae</taxon>
        <taxon>Saguinus</taxon>
    </lineage>
</organism>
<sequence length="90" mass="9932">GSSLWFNGVFTDPEVLPDGKPMEDGKQLGVKTELGHTPNGIQHSHIKAGGEQLIQVDPDPGESTYWRPEAIKKNYLGVEGFLMSNKEEPR</sequence>
<name>A0ABQ9VUY1_SAGOE</name>
<accession>A0ABQ9VUY1</accession>
<reference evidence="1 2" key="1">
    <citation type="submission" date="2023-05" db="EMBL/GenBank/DDBJ databases">
        <title>B98-5 Cell Line De Novo Hybrid Assembly: An Optical Mapping Approach.</title>
        <authorList>
            <person name="Kananen K."/>
            <person name="Auerbach J.A."/>
            <person name="Kautto E."/>
            <person name="Blachly J.S."/>
        </authorList>
    </citation>
    <scope>NUCLEOTIDE SEQUENCE [LARGE SCALE GENOMIC DNA]</scope>
    <source>
        <strain evidence="1">B95-8</strain>
        <tissue evidence="1">Cell line</tissue>
    </source>
</reference>
<dbReference type="EMBL" id="JASSZA010000005">
    <property type="protein sequence ID" value="KAK2111937.1"/>
    <property type="molecule type" value="Genomic_DNA"/>
</dbReference>